<evidence type="ECO:0000313" key="3">
    <source>
        <dbReference type="EMBL" id="RZC47430.1"/>
    </source>
</evidence>
<feature type="compositionally biased region" description="Polar residues" evidence="2">
    <location>
        <begin position="130"/>
        <end position="141"/>
    </location>
</feature>
<dbReference type="EMBL" id="CM010715">
    <property type="protein sequence ID" value="RZC47430.1"/>
    <property type="molecule type" value="Genomic_DNA"/>
</dbReference>
<reference evidence="3 4" key="1">
    <citation type="journal article" date="2018" name="Science">
        <title>The opium poppy genome and morphinan production.</title>
        <authorList>
            <person name="Guo L."/>
            <person name="Winzer T."/>
            <person name="Yang X."/>
            <person name="Li Y."/>
            <person name="Ning Z."/>
            <person name="He Z."/>
            <person name="Teodor R."/>
            <person name="Lu Y."/>
            <person name="Bowser T.A."/>
            <person name="Graham I.A."/>
            <person name="Ye K."/>
        </authorList>
    </citation>
    <scope>NUCLEOTIDE SEQUENCE [LARGE SCALE GENOMIC DNA]</scope>
    <source>
        <strain evidence="4">cv. HN1</strain>
        <tissue evidence="3">Leaves</tissue>
    </source>
</reference>
<accession>A0A4Y7II65</accession>
<evidence type="ECO:0000313" key="4">
    <source>
        <dbReference type="Proteomes" id="UP000316621"/>
    </source>
</evidence>
<feature type="coiled-coil region" evidence="1">
    <location>
        <begin position="346"/>
        <end position="380"/>
    </location>
</feature>
<proteinExistence type="predicted"/>
<protein>
    <submittedName>
        <fullName evidence="3">Uncharacterized protein</fullName>
    </submittedName>
</protein>
<sequence>MKILPSNITKWAVRLRRKDGIAEVDRIMRDVDWNDKSNNSARRSNDSSWLNFPVILEGPYISGKAEDGSDIPLPEKLSSYQPWEFVFSEVETKKVAAKRVKTSHHASASQNNKVKSLGDKTSIKGKNIPKSPTSKYSSKRTFSMDELSRKRKRYDSSSSSESSEDDISASDDSSVPSSLKELSNLFAGDLLTAVDNEELNRAFRMVSKICDAPTLDDPPLRGAASAINPNLQFTIDSLGARLSYVISTDYQRKLIKLEKENAKLKAENSTNSDLIRRARERNDELIDLYNLSDEAANLPDGETLLEHLNSSLNNHPNQIFENLSLEELRMKYAALRKSHRSLLTTFNNFKHRLHESQEQIQVLETKKNKLIDEKDEIALKGAKAQEKFQESIVEVQKERDLAVSENNILVEERNLIHSQLLIESEAEFSWAARVLNDAREGLAINVSLQADHS</sequence>
<dbReference type="Gramene" id="RZC47430">
    <property type="protein sequence ID" value="RZC47430"/>
    <property type="gene ID" value="C5167_040379"/>
</dbReference>
<keyword evidence="1" id="KW-0175">Coiled coil</keyword>
<feature type="coiled-coil region" evidence="1">
    <location>
        <begin position="247"/>
        <end position="277"/>
    </location>
</feature>
<feature type="compositionally biased region" description="Polar residues" evidence="2">
    <location>
        <begin position="105"/>
        <end position="114"/>
    </location>
</feature>
<evidence type="ECO:0000256" key="2">
    <source>
        <dbReference type="SAM" id="MobiDB-lite"/>
    </source>
</evidence>
<name>A0A4Y7II65_PAPSO</name>
<feature type="region of interest" description="Disordered" evidence="2">
    <location>
        <begin position="100"/>
        <end position="175"/>
    </location>
</feature>
<keyword evidence="4" id="KW-1185">Reference proteome</keyword>
<evidence type="ECO:0000256" key="1">
    <source>
        <dbReference type="SAM" id="Coils"/>
    </source>
</evidence>
<organism evidence="3 4">
    <name type="scientific">Papaver somniferum</name>
    <name type="common">Opium poppy</name>
    <dbReference type="NCBI Taxonomy" id="3469"/>
    <lineage>
        <taxon>Eukaryota</taxon>
        <taxon>Viridiplantae</taxon>
        <taxon>Streptophyta</taxon>
        <taxon>Embryophyta</taxon>
        <taxon>Tracheophyta</taxon>
        <taxon>Spermatophyta</taxon>
        <taxon>Magnoliopsida</taxon>
        <taxon>Ranunculales</taxon>
        <taxon>Papaveraceae</taxon>
        <taxon>Papaveroideae</taxon>
        <taxon>Papaver</taxon>
    </lineage>
</organism>
<gene>
    <name evidence="3" type="ORF">C5167_040379</name>
</gene>
<dbReference type="Proteomes" id="UP000316621">
    <property type="component" value="Chromosome 1"/>
</dbReference>
<dbReference type="AlphaFoldDB" id="A0A4Y7II65"/>